<dbReference type="EMBL" id="UGTJ01000001">
    <property type="protein sequence ID" value="SUB79920.1"/>
    <property type="molecule type" value="Genomic_DNA"/>
</dbReference>
<proteinExistence type="predicted"/>
<accession>A0AAQ1UI61</accession>
<dbReference type="RefSeq" id="WP_115153544.1">
    <property type="nucleotide sequence ID" value="NZ_DBFWLE010000009.1"/>
</dbReference>
<reference evidence="3 4" key="1">
    <citation type="submission" date="2018-06" db="EMBL/GenBank/DDBJ databases">
        <authorList>
            <consortium name="Pathogen Informatics"/>
            <person name="Doyle S."/>
        </authorList>
    </citation>
    <scope>NUCLEOTIDE SEQUENCE [LARGE SCALE GENOMIC DNA]</scope>
    <source>
        <strain evidence="3 4">NCTC13063</strain>
    </source>
</reference>
<dbReference type="AlphaFoldDB" id="A0AAQ1UI61"/>
<organism evidence="3 4">
    <name type="scientific">Segatella buccae</name>
    <dbReference type="NCBI Taxonomy" id="28126"/>
    <lineage>
        <taxon>Bacteria</taxon>
        <taxon>Pseudomonadati</taxon>
        <taxon>Bacteroidota</taxon>
        <taxon>Bacteroidia</taxon>
        <taxon>Bacteroidales</taxon>
        <taxon>Prevotellaceae</taxon>
        <taxon>Segatella</taxon>
    </lineage>
</organism>
<feature type="domain" description="DUF6850" evidence="2">
    <location>
        <begin position="51"/>
        <end position="511"/>
    </location>
</feature>
<evidence type="ECO:0000313" key="3">
    <source>
        <dbReference type="EMBL" id="SUB79920.1"/>
    </source>
</evidence>
<dbReference type="Pfam" id="PF21012">
    <property type="entry name" value="DUF6850"/>
    <property type="match status" value="1"/>
</dbReference>
<dbReference type="Proteomes" id="UP000255283">
    <property type="component" value="Unassembled WGS sequence"/>
</dbReference>
<keyword evidence="1" id="KW-0732">Signal</keyword>
<feature type="signal peptide" evidence="1">
    <location>
        <begin position="1"/>
        <end position="25"/>
    </location>
</feature>
<sequence>MDKKTVHFLMALSLVAFGHVASAKAADDVVEKQVEHRSDTRSWFPEIYRNPAMQWNRYRYSLNRLSAAYTNSRATLPQQLECGDKAAVMGEDIDAFLRKKKVSLWGTAHYANGKTHHIRYNETTDFGLLYPYVMADTIGGGVSRKETYDFMGGFAYHKDKWTVGVEGRYTARLEYRTVDPRPKNLTGYLQVKTGMGWSGLFNGTYEGGLSVGFRRYKQTNTLEFYNETSRPAVYHLTGLGMDYYRFRGSYTSTYYKGLGWDATMELRPVAPRNGVYASLSYRSLSIENIISDLNELPLTKLELRHQGFETGYLHKGQTCTWGVRMTESYSERRGIENIFGSAQDNIYPQIASGRQYQENRWNLSGALLCQYRPSGTAVYDFSLSQHYRHIRETYTEPWRKMASSAQASALSLKGMWRMKRWLLQTSAHLDYTWNSRCSMILNGNANESMMTPVYHRHAFYGNNRYDAGLRAEANYAVNRHYSVFVASGWDYAHYMKTEHNSLLHLSLGMEF</sequence>
<protein>
    <recommendedName>
        <fullName evidence="2">DUF6850 domain-containing protein</fullName>
    </recommendedName>
</protein>
<gene>
    <name evidence="3" type="ORF">NCTC13063_01197</name>
</gene>
<evidence type="ECO:0000313" key="4">
    <source>
        <dbReference type="Proteomes" id="UP000255283"/>
    </source>
</evidence>
<comment type="caution">
    <text evidence="3">The sequence shown here is derived from an EMBL/GenBank/DDBJ whole genome shotgun (WGS) entry which is preliminary data.</text>
</comment>
<evidence type="ECO:0000256" key="1">
    <source>
        <dbReference type="SAM" id="SignalP"/>
    </source>
</evidence>
<dbReference type="InterPro" id="IPR049236">
    <property type="entry name" value="DUF6850"/>
</dbReference>
<feature type="chain" id="PRO_5042828614" description="DUF6850 domain-containing protein" evidence="1">
    <location>
        <begin position="26"/>
        <end position="511"/>
    </location>
</feature>
<evidence type="ECO:0000259" key="2">
    <source>
        <dbReference type="Pfam" id="PF21012"/>
    </source>
</evidence>
<name>A0AAQ1UI61_9BACT</name>